<dbReference type="AlphaFoldDB" id="T0R031"/>
<dbReference type="OMA" id="CESARYV"/>
<keyword evidence="2" id="KW-1185">Reference proteome</keyword>
<accession>T0R031</accession>
<reference evidence="1 2" key="1">
    <citation type="submission" date="2012-04" db="EMBL/GenBank/DDBJ databases">
        <title>The Genome Sequence of Saprolegnia declina VS20.</title>
        <authorList>
            <consortium name="The Broad Institute Genome Sequencing Platform"/>
            <person name="Russ C."/>
            <person name="Nusbaum C."/>
            <person name="Tyler B."/>
            <person name="van West P."/>
            <person name="Dieguez-Uribeondo J."/>
            <person name="de Bruijn I."/>
            <person name="Tripathy S."/>
            <person name="Jiang R."/>
            <person name="Young S.K."/>
            <person name="Zeng Q."/>
            <person name="Gargeya S."/>
            <person name="Fitzgerald M."/>
            <person name="Haas B."/>
            <person name="Abouelleil A."/>
            <person name="Alvarado L."/>
            <person name="Arachchi H.M."/>
            <person name="Berlin A."/>
            <person name="Chapman S.B."/>
            <person name="Goldberg J."/>
            <person name="Griggs A."/>
            <person name="Gujja S."/>
            <person name="Hansen M."/>
            <person name="Howarth C."/>
            <person name="Imamovic A."/>
            <person name="Larimer J."/>
            <person name="McCowen C."/>
            <person name="Montmayeur A."/>
            <person name="Murphy C."/>
            <person name="Neiman D."/>
            <person name="Pearson M."/>
            <person name="Priest M."/>
            <person name="Roberts A."/>
            <person name="Saif S."/>
            <person name="Shea T."/>
            <person name="Sisk P."/>
            <person name="Sykes S."/>
            <person name="Wortman J."/>
            <person name="Nusbaum C."/>
            <person name="Birren B."/>
        </authorList>
    </citation>
    <scope>NUCLEOTIDE SEQUENCE [LARGE SCALE GENOMIC DNA]</scope>
    <source>
        <strain evidence="1 2">VS20</strain>
    </source>
</reference>
<dbReference type="GeneID" id="19943831"/>
<sequence length="174" mass="19082">MRVVGDFEVVVATTPGADDATPNVSLRLRYVGATSLTCESARYVKVWVYGVEMEGVALYSEATREVTQWVPQRQRSTPANDLDRTSIVLQVRRAKVERVAMAVPLQKPGEASRSTICPNNRCTPSLLSPIVVKASSAMTYRLSRGANSPSQRPLKRTKVKHTPAYTTISSTSVK</sequence>
<dbReference type="InParanoid" id="T0R031"/>
<organism evidence="1 2">
    <name type="scientific">Saprolegnia diclina (strain VS20)</name>
    <dbReference type="NCBI Taxonomy" id="1156394"/>
    <lineage>
        <taxon>Eukaryota</taxon>
        <taxon>Sar</taxon>
        <taxon>Stramenopiles</taxon>
        <taxon>Oomycota</taxon>
        <taxon>Saprolegniomycetes</taxon>
        <taxon>Saprolegniales</taxon>
        <taxon>Saprolegniaceae</taxon>
        <taxon>Saprolegnia</taxon>
    </lineage>
</organism>
<evidence type="ECO:0000313" key="2">
    <source>
        <dbReference type="Proteomes" id="UP000030762"/>
    </source>
</evidence>
<proteinExistence type="predicted"/>
<dbReference type="RefSeq" id="XP_008606947.1">
    <property type="nucleotide sequence ID" value="XM_008608725.1"/>
</dbReference>
<dbReference type="Proteomes" id="UP000030762">
    <property type="component" value="Unassembled WGS sequence"/>
</dbReference>
<evidence type="ECO:0000313" key="1">
    <source>
        <dbReference type="EMBL" id="EQC39675.1"/>
    </source>
</evidence>
<name>T0R031_SAPDV</name>
<dbReference type="OrthoDB" id="10311559at2759"/>
<dbReference type="EMBL" id="JH767138">
    <property type="protein sequence ID" value="EQC39675.1"/>
    <property type="molecule type" value="Genomic_DNA"/>
</dbReference>
<protein>
    <submittedName>
        <fullName evidence="1">Uncharacterized protein</fullName>
    </submittedName>
</protein>
<dbReference type="VEuPathDB" id="FungiDB:SDRG_03104"/>
<gene>
    <name evidence="1" type="ORF">SDRG_03104</name>
</gene>